<dbReference type="InParanoid" id="A0A218YTE8"/>
<dbReference type="EMBL" id="MZNU01000389">
    <property type="protein sequence ID" value="OWO98557.1"/>
    <property type="molecule type" value="Genomic_DNA"/>
</dbReference>
<gene>
    <name evidence="1" type="ORF">B2J93_2875</name>
</gene>
<reference evidence="1 2" key="1">
    <citation type="submission" date="2017-04" db="EMBL/GenBank/DDBJ databases">
        <title>Draft genome sequence of Marssonina coronaria NL1: causal agent of apple blotch.</title>
        <authorList>
            <person name="Cheng Q."/>
        </authorList>
    </citation>
    <scope>NUCLEOTIDE SEQUENCE [LARGE SCALE GENOMIC DNA]</scope>
    <source>
        <strain evidence="1 2">NL1</strain>
    </source>
</reference>
<evidence type="ECO:0000313" key="1">
    <source>
        <dbReference type="EMBL" id="OWO98557.1"/>
    </source>
</evidence>
<name>A0A218YTE8_9HELO</name>
<accession>A0A218YTE8</accession>
<comment type="caution">
    <text evidence="1">The sequence shown here is derived from an EMBL/GenBank/DDBJ whole genome shotgun (WGS) entry which is preliminary data.</text>
</comment>
<sequence>MSAGDSVDYFADSSILHYMTPDLMTAMSLNVVQAGGSMVIKPVPPMVGIPACYVKDPWVSIMDMLA</sequence>
<evidence type="ECO:0000313" key="2">
    <source>
        <dbReference type="Proteomes" id="UP000242519"/>
    </source>
</evidence>
<organism evidence="1 2">
    <name type="scientific">Diplocarpon coronariae</name>
    <dbReference type="NCBI Taxonomy" id="2795749"/>
    <lineage>
        <taxon>Eukaryota</taxon>
        <taxon>Fungi</taxon>
        <taxon>Dikarya</taxon>
        <taxon>Ascomycota</taxon>
        <taxon>Pezizomycotina</taxon>
        <taxon>Leotiomycetes</taxon>
        <taxon>Helotiales</taxon>
        <taxon>Drepanopezizaceae</taxon>
        <taxon>Diplocarpon</taxon>
    </lineage>
</organism>
<dbReference type="Proteomes" id="UP000242519">
    <property type="component" value="Unassembled WGS sequence"/>
</dbReference>
<dbReference type="AlphaFoldDB" id="A0A218YTE8"/>
<keyword evidence="2" id="KW-1185">Reference proteome</keyword>
<proteinExistence type="predicted"/>
<protein>
    <submittedName>
        <fullName evidence="1">Uncharacterized protein</fullName>
    </submittedName>
</protein>